<evidence type="ECO:0000256" key="5">
    <source>
        <dbReference type="SAM" id="MobiDB-lite"/>
    </source>
</evidence>
<dbReference type="Gene3D" id="1.10.10.10">
    <property type="entry name" value="Winged helix-like DNA-binding domain superfamily/Winged helix DNA-binding domain"/>
    <property type="match status" value="1"/>
</dbReference>
<dbReference type="NCBIfam" id="TIGR02937">
    <property type="entry name" value="sigma70-ECF"/>
    <property type="match status" value="1"/>
</dbReference>
<dbReference type="Proteomes" id="UP001241110">
    <property type="component" value="Unassembled WGS sequence"/>
</dbReference>
<dbReference type="Gene3D" id="1.10.1740.10">
    <property type="match status" value="1"/>
</dbReference>
<evidence type="ECO:0000313" key="7">
    <source>
        <dbReference type="Proteomes" id="UP001241110"/>
    </source>
</evidence>
<dbReference type="PANTHER" id="PTHR43133:SF46">
    <property type="entry name" value="RNA POLYMERASE SIGMA-70 FACTOR ECF SUBFAMILY"/>
    <property type="match status" value="1"/>
</dbReference>
<dbReference type="InterPro" id="IPR039425">
    <property type="entry name" value="RNA_pol_sigma-70-like"/>
</dbReference>
<dbReference type="SUPFAM" id="SSF88659">
    <property type="entry name" value="Sigma3 and sigma4 domains of RNA polymerase sigma factors"/>
    <property type="match status" value="1"/>
</dbReference>
<protein>
    <submittedName>
        <fullName evidence="6">Sigma-70 family RNA polymerase sigma factor</fullName>
    </submittedName>
</protein>
<dbReference type="InterPro" id="IPR013324">
    <property type="entry name" value="RNA_pol_sigma_r3/r4-like"/>
</dbReference>
<name>A0AAE3UAB6_9BACT</name>
<evidence type="ECO:0000256" key="3">
    <source>
        <dbReference type="ARBA" id="ARBA00023082"/>
    </source>
</evidence>
<dbReference type="InterPro" id="IPR013325">
    <property type="entry name" value="RNA_pol_sigma_r2"/>
</dbReference>
<evidence type="ECO:0000256" key="4">
    <source>
        <dbReference type="ARBA" id="ARBA00023163"/>
    </source>
</evidence>
<dbReference type="InterPro" id="IPR014284">
    <property type="entry name" value="RNA_pol_sigma-70_dom"/>
</dbReference>
<evidence type="ECO:0000256" key="2">
    <source>
        <dbReference type="ARBA" id="ARBA00023015"/>
    </source>
</evidence>
<keyword evidence="3" id="KW-0731">Sigma factor</keyword>
<proteinExistence type="inferred from homology"/>
<dbReference type="GO" id="GO:0016987">
    <property type="term" value="F:sigma factor activity"/>
    <property type="evidence" value="ECO:0007669"/>
    <property type="project" value="UniProtKB-KW"/>
</dbReference>
<dbReference type="PANTHER" id="PTHR43133">
    <property type="entry name" value="RNA POLYMERASE ECF-TYPE SIGMA FACTO"/>
    <property type="match status" value="1"/>
</dbReference>
<comment type="caution">
    <text evidence="6">The sequence shown here is derived from an EMBL/GenBank/DDBJ whole genome shotgun (WGS) entry which is preliminary data.</text>
</comment>
<organism evidence="6 7">
    <name type="scientific">Xanthocytophaga flava</name>
    <dbReference type="NCBI Taxonomy" id="3048013"/>
    <lineage>
        <taxon>Bacteria</taxon>
        <taxon>Pseudomonadati</taxon>
        <taxon>Bacteroidota</taxon>
        <taxon>Cytophagia</taxon>
        <taxon>Cytophagales</taxon>
        <taxon>Rhodocytophagaceae</taxon>
        <taxon>Xanthocytophaga</taxon>
    </lineage>
</organism>
<reference evidence="6" key="1">
    <citation type="submission" date="2023-05" db="EMBL/GenBank/DDBJ databases">
        <authorList>
            <person name="Zhang X."/>
        </authorList>
    </citation>
    <scope>NUCLEOTIDE SEQUENCE</scope>
    <source>
        <strain evidence="6">YF14B1</strain>
    </source>
</reference>
<dbReference type="InterPro" id="IPR036388">
    <property type="entry name" value="WH-like_DNA-bd_sf"/>
</dbReference>
<sequence>MKNLTTPTSQSSHSSTQSIPTQQASGKIQTSDLDLLYQIMDKEENPAVAKTAFNEFVNRFGKYLYSQCYQACQGLADAQELACDLTQDVFLKIWLDPSTFNEDGITDPVRLRKRIKAWLSRIARNRFNDYFDEFRIGGVEYLDEKQMEQLTEPEHVFFERIPSEKIEKALATLSARSLDILRTYMEYGDIDNPKAHLPDKQLKILTERYQTSSDNVRQIKHRAIKSLKEYFQKNP</sequence>
<dbReference type="EMBL" id="JASJOS010000025">
    <property type="protein sequence ID" value="MDJ1485984.1"/>
    <property type="molecule type" value="Genomic_DNA"/>
</dbReference>
<comment type="similarity">
    <text evidence="1">Belongs to the sigma-70 factor family. ECF subfamily.</text>
</comment>
<feature type="region of interest" description="Disordered" evidence="5">
    <location>
        <begin position="1"/>
        <end position="27"/>
    </location>
</feature>
<accession>A0AAE3UAB6</accession>
<evidence type="ECO:0000256" key="1">
    <source>
        <dbReference type="ARBA" id="ARBA00010641"/>
    </source>
</evidence>
<dbReference type="SUPFAM" id="SSF88946">
    <property type="entry name" value="Sigma2 domain of RNA polymerase sigma factors"/>
    <property type="match status" value="1"/>
</dbReference>
<evidence type="ECO:0000313" key="6">
    <source>
        <dbReference type="EMBL" id="MDJ1485984.1"/>
    </source>
</evidence>
<gene>
    <name evidence="6" type="ORF">QNI16_36220</name>
</gene>
<keyword evidence="2" id="KW-0805">Transcription regulation</keyword>
<feature type="compositionally biased region" description="Low complexity" evidence="5">
    <location>
        <begin position="1"/>
        <end position="23"/>
    </location>
</feature>
<dbReference type="AlphaFoldDB" id="A0AAE3UAB6"/>
<dbReference type="RefSeq" id="WP_313989255.1">
    <property type="nucleotide sequence ID" value="NZ_JASJOS010000025.1"/>
</dbReference>
<dbReference type="GO" id="GO:0006352">
    <property type="term" value="P:DNA-templated transcription initiation"/>
    <property type="evidence" value="ECO:0007669"/>
    <property type="project" value="InterPro"/>
</dbReference>
<keyword evidence="4" id="KW-0804">Transcription</keyword>